<evidence type="ECO:0000313" key="2">
    <source>
        <dbReference type="Proteomes" id="UP001617296"/>
    </source>
</evidence>
<proteinExistence type="predicted"/>
<sequence length="57" mass="6346">MYLYANFLYEKNASKEEIGRWLKKAAEAGHIDAAGGYALTVAHLPDSYDFPLNLVKA</sequence>
<name>A0ABW8DQ60_9PSED</name>
<dbReference type="Proteomes" id="UP001617296">
    <property type="component" value="Unassembled WGS sequence"/>
</dbReference>
<keyword evidence="2" id="KW-1185">Reference proteome</keyword>
<reference evidence="1 2" key="1">
    <citation type="submission" date="2024-10" db="EMBL/GenBank/DDBJ databases">
        <title>The Natural Products Discovery Center: Release of the First 8490 Sequenced Strains for Exploring Actinobacteria Biosynthetic Diversity.</title>
        <authorList>
            <person name="Kalkreuter E."/>
            <person name="Kautsar S.A."/>
            <person name="Yang D."/>
            <person name="Bader C.D."/>
            <person name="Teijaro C.N."/>
            <person name="Fluegel L."/>
            <person name="Davis C.M."/>
            <person name="Simpson J.R."/>
            <person name="Lauterbach L."/>
            <person name="Steele A.D."/>
            <person name="Gui C."/>
            <person name="Meng S."/>
            <person name="Li G."/>
            <person name="Viehrig K."/>
            <person name="Ye F."/>
            <person name="Su P."/>
            <person name="Kiefer A.F."/>
            <person name="Nichols A."/>
            <person name="Cepeda A.J."/>
            <person name="Yan W."/>
            <person name="Fan B."/>
            <person name="Jiang Y."/>
            <person name="Adhikari A."/>
            <person name="Zheng C.-J."/>
            <person name="Schuster L."/>
            <person name="Cowan T.M."/>
            <person name="Smanski M.J."/>
            <person name="Chevrette M.G."/>
            <person name="De Carvalho L.P.S."/>
            <person name="Shen B."/>
        </authorList>
    </citation>
    <scope>NUCLEOTIDE SEQUENCE [LARGE SCALE GENOMIC DNA]</scope>
    <source>
        <strain evidence="1 2">NPDC087689</strain>
    </source>
</reference>
<evidence type="ECO:0008006" key="3">
    <source>
        <dbReference type="Google" id="ProtNLM"/>
    </source>
</evidence>
<evidence type="ECO:0000313" key="1">
    <source>
        <dbReference type="EMBL" id="MFJ2289359.1"/>
    </source>
</evidence>
<protein>
    <recommendedName>
        <fullName evidence="3">Sel1 repeat family protein</fullName>
    </recommendedName>
</protein>
<gene>
    <name evidence="1" type="ORF">ACIOUF_23895</name>
</gene>
<comment type="caution">
    <text evidence="1">The sequence shown here is derived from an EMBL/GenBank/DDBJ whole genome shotgun (WGS) entry which is preliminary data.</text>
</comment>
<accession>A0ABW8DQ60</accession>
<dbReference type="EMBL" id="JBIUVY010000059">
    <property type="protein sequence ID" value="MFJ2289359.1"/>
    <property type="molecule type" value="Genomic_DNA"/>
</dbReference>
<organism evidence="1 2">
    <name type="scientific">Pseudomonas iridis</name>
    <dbReference type="NCBI Taxonomy" id="2710587"/>
    <lineage>
        <taxon>Bacteria</taxon>
        <taxon>Pseudomonadati</taxon>
        <taxon>Pseudomonadota</taxon>
        <taxon>Gammaproteobacteria</taxon>
        <taxon>Pseudomonadales</taxon>
        <taxon>Pseudomonadaceae</taxon>
        <taxon>Pseudomonas</taxon>
    </lineage>
</organism>
<dbReference type="RefSeq" id="WP_261735049.1">
    <property type="nucleotide sequence ID" value="NZ_JALKQL010000001.1"/>
</dbReference>